<dbReference type="Gene3D" id="3.30.40.10">
    <property type="entry name" value="Zinc/RING finger domain, C3HC4 (zinc finger)"/>
    <property type="match status" value="1"/>
</dbReference>
<dbReference type="Pfam" id="PF02301">
    <property type="entry name" value="HORMA"/>
    <property type="match status" value="1"/>
</dbReference>
<dbReference type="AlphaFoldDB" id="A0AAR5PDF2"/>
<comment type="subcellular location">
    <subcellularLocation>
        <location evidence="2">Chromosome</location>
    </subcellularLocation>
    <subcellularLocation>
        <location evidence="1">Nucleus</location>
    </subcellularLocation>
</comment>
<sequence length="442" mass="49933">MSSKTFASMNLVLANSDVKNSVNTFQLSKKYVKRLVKISILNIIYQRIAISEKEFEVKKYEKIPYRVFKPKSQNTFIRVYHAVTNGIIEAIDKDYLKEIVIHIVGKDNYDPLETYNIKIKYNKQDSKSNQKSSAVKAATMEYFKALTEIPGNKWQEDNVKVFFELSYNEGVPFEYEPPNFEPTKELLCSNTNSLMSLGNISTGFHKVSSWGCGANFAEVRELTPSANCSVPVSNAKNNLLEDDDNLLEDNMMEYIPEVKLKHNNGTCGENASKKRKLQVISPSCDLSTNGEIDWGNISILSSDDDTYCPCKWPLPDKYETIKCTKCFAKVHLACHGYISIEAVDKTKFSCYSCSCPRADKNKLDKLNMLMKTRAIIYGIQLEKSIPCEMQLATKDEAAYILDQLDSLGVIDCSSSSFSKINEKSLSSAILATFNFEDSQYLA</sequence>
<dbReference type="GeneID" id="109537020"/>
<dbReference type="InterPro" id="IPR013083">
    <property type="entry name" value="Znf_RING/FYVE/PHD"/>
</dbReference>
<evidence type="ECO:0000256" key="5">
    <source>
        <dbReference type="ARBA" id="ARBA00023254"/>
    </source>
</evidence>
<dbReference type="SUPFAM" id="SSF56019">
    <property type="entry name" value="The spindle assembly checkpoint protein mad2"/>
    <property type="match status" value="1"/>
</dbReference>
<dbReference type="Proteomes" id="UP000019118">
    <property type="component" value="Unassembled WGS sequence"/>
</dbReference>
<dbReference type="GO" id="GO:0005694">
    <property type="term" value="C:chromosome"/>
    <property type="evidence" value="ECO:0007669"/>
    <property type="project" value="UniProtKB-SubCell"/>
</dbReference>
<dbReference type="GO" id="GO:0005634">
    <property type="term" value="C:nucleus"/>
    <property type="evidence" value="ECO:0007669"/>
    <property type="project" value="UniProtKB-SubCell"/>
</dbReference>
<keyword evidence="5" id="KW-0469">Meiosis</keyword>
<name>A0AAR5PDF2_DENPD</name>
<accession>A0AAR5PDF2</accession>
<dbReference type="InterPro" id="IPR011011">
    <property type="entry name" value="Znf_FYVE_PHD"/>
</dbReference>
<evidence type="ECO:0000256" key="2">
    <source>
        <dbReference type="ARBA" id="ARBA00004286"/>
    </source>
</evidence>
<keyword evidence="3" id="KW-0158">Chromosome</keyword>
<dbReference type="PANTHER" id="PTHR48225:SF7">
    <property type="entry name" value="MEIOSIS-SPECIFIC PROTEIN HOP1"/>
    <property type="match status" value="1"/>
</dbReference>
<dbReference type="PANTHER" id="PTHR48225">
    <property type="entry name" value="HORMA DOMAIN-CONTAINING PROTEIN 1"/>
    <property type="match status" value="1"/>
</dbReference>
<evidence type="ECO:0000256" key="1">
    <source>
        <dbReference type="ARBA" id="ARBA00004123"/>
    </source>
</evidence>
<dbReference type="Gene3D" id="3.30.900.10">
    <property type="entry name" value="HORMA domain"/>
    <property type="match status" value="1"/>
</dbReference>
<reference evidence="8" key="1">
    <citation type="journal article" date="2013" name="Genome Biol.">
        <title>Draft genome of the mountain pine beetle, Dendroctonus ponderosae Hopkins, a major forest pest.</title>
        <authorList>
            <person name="Keeling C.I."/>
            <person name="Yuen M.M."/>
            <person name="Liao N.Y."/>
            <person name="Docking T.R."/>
            <person name="Chan S.K."/>
            <person name="Taylor G.A."/>
            <person name="Palmquist D.L."/>
            <person name="Jackman S.D."/>
            <person name="Nguyen A."/>
            <person name="Li M."/>
            <person name="Henderson H."/>
            <person name="Janes J.K."/>
            <person name="Zhao Y."/>
            <person name="Pandoh P."/>
            <person name="Moore R."/>
            <person name="Sperling F.A."/>
            <person name="Huber D.P."/>
            <person name="Birol I."/>
            <person name="Jones S.J."/>
            <person name="Bohlmann J."/>
        </authorList>
    </citation>
    <scope>NUCLEOTIDE SEQUENCE</scope>
</reference>
<dbReference type="EnsemblMetazoa" id="XM_019903535.1">
    <property type="protein sequence ID" value="XP_019759094.1"/>
    <property type="gene ID" value="LOC109537020"/>
</dbReference>
<evidence type="ECO:0000313" key="8">
    <source>
        <dbReference type="Proteomes" id="UP000019118"/>
    </source>
</evidence>
<dbReference type="GO" id="GO:0051321">
    <property type="term" value="P:meiotic cell cycle"/>
    <property type="evidence" value="ECO:0007669"/>
    <property type="project" value="UniProtKB-KW"/>
</dbReference>
<protein>
    <recommendedName>
        <fullName evidence="6">HORMA domain-containing protein</fullName>
    </recommendedName>
</protein>
<keyword evidence="4" id="KW-0539">Nucleus</keyword>
<evidence type="ECO:0000259" key="6">
    <source>
        <dbReference type="PROSITE" id="PS50815"/>
    </source>
</evidence>
<proteinExistence type="predicted"/>
<dbReference type="PROSITE" id="PS50815">
    <property type="entry name" value="HORMA"/>
    <property type="match status" value="1"/>
</dbReference>
<dbReference type="InterPro" id="IPR051294">
    <property type="entry name" value="HORMA_MeioticProgression"/>
</dbReference>
<dbReference type="SUPFAM" id="SSF57903">
    <property type="entry name" value="FYVE/PHD zinc finger"/>
    <property type="match status" value="1"/>
</dbReference>
<dbReference type="InterPro" id="IPR036570">
    <property type="entry name" value="HORMA_dom_sf"/>
</dbReference>
<dbReference type="KEGG" id="dpa:109537020"/>
<evidence type="ECO:0000313" key="7">
    <source>
        <dbReference type="EnsemblMetazoa" id="XP_019759094.1"/>
    </source>
</evidence>
<feature type="domain" description="HORMA" evidence="6">
    <location>
        <begin position="26"/>
        <end position="211"/>
    </location>
</feature>
<dbReference type="InterPro" id="IPR003511">
    <property type="entry name" value="HORMA_dom"/>
</dbReference>
<reference evidence="7" key="2">
    <citation type="submission" date="2024-08" db="UniProtKB">
        <authorList>
            <consortium name="EnsemblMetazoa"/>
        </authorList>
    </citation>
    <scope>IDENTIFICATION</scope>
</reference>
<keyword evidence="8" id="KW-1185">Reference proteome</keyword>
<organism evidence="7 8">
    <name type="scientific">Dendroctonus ponderosae</name>
    <name type="common">Mountain pine beetle</name>
    <dbReference type="NCBI Taxonomy" id="77166"/>
    <lineage>
        <taxon>Eukaryota</taxon>
        <taxon>Metazoa</taxon>
        <taxon>Ecdysozoa</taxon>
        <taxon>Arthropoda</taxon>
        <taxon>Hexapoda</taxon>
        <taxon>Insecta</taxon>
        <taxon>Pterygota</taxon>
        <taxon>Neoptera</taxon>
        <taxon>Endopterygota</taxon>
        <taxon>Coleoptera</taxon>
        <taxon>Polyphaga</taxon>
        <taxon>Cucujiformia</taxon>
        <taxon>Curculionidae</taxon>
        <taxon>Scolytinae</taxon>
        <taxon>Dendroctonus</taxon>
    </lineage>
</organism>
<evidence type="ECO:0000256" key="3">
    <source>
        <dbReference type="ARBA" id="ARBA00022454"/>
    </source>
</evidence>
<evidence type="ECO:0000256" key="4">
    <source>
        <dbReference type="ARBA" id="ARBA00023242"/>
    </source>
</evidence>